<comment type="caution">
    <text evidence="6">The sequence shown here is derived from an EMBL/GenBank/DDBJ whole genome shotgun (WGS) entry which is preliminary data.</text>
</comment>
<dbReference type="PROSITE" id="PS50893">
    <property type="entry name" value="ABC_TRANSPORTER_2"/>
    <property type="match status" value="2"/>
</dbReference>
<dbReference type="GO" id="GO:0016887">
    <property type="term" value="F:ATP hydrolysis activity"/>
    <property type="evidence" value="ECO:0007669"/>
    <property type="project" value="InterPro"/>
</dbReference>
<dbReference type="SMART" id="SM00382">
    <property type="entry name" value="AAA"/>
    <property type="match status" value="2"/>
</dbReference>
<keyword evidence="4 6" id="KW-0067">ATP-binding</keyword>
<protein>
    <submittedName>
        <fullName evidence="6">Peptide/nickel transport system ATP-binding protein</fullName>
    </submittedName>
</protein>
<feature type="domain" description="ABC transporter" evidence="5">
    <location>
        <begin position="11"/>
        <end position="258"/>
    </location>
</feature>
<dbReference type="Proteomes" id="UP001239215">
    <property type="component" value="Unassembled WGS sequence"/>
</dbReference>
<keyword evidence="2" id="KW-0813">Transport</keyword>
<accession>A0AAJ1TVG2</accession>
<evidence type="ECO:0000313" key="7">
    <source>
        <dbReference type="Proteomes" id="UP001239215"/>
    </source>
</evidence>
<dbReference type="Pfam" id="PF00005">
    <property type="entry name" value="ABC_tran"/>
    <property type="match status" value="2"/>
</dbReference>
<keyword evidence="3" id="KW-0547">Nucleotide-binding</keyword>
<dbReference type="SUPFAM" id="SSF52540">
    <property type="entry name" value="P-loop containing nucleoside triphosphate hydrolases"/>
    <property type="match status" value="2"/>
</dbReference>
<dbReference type="EMBL" id="JAUTAN010000001">
    <property type="protein sequence ID" value="MDQ1103000.1"/>
    <property type="molecule type" value="Genomic_DNA"/>
</dbReference>
<dbReference type="InterPro" id="IPR050319">
    <property type="entry name" value="ABC_transp_ATP-bind"/>
</dbReference>
<dbReference type="InterPro" id="IPR017871">
    <property type="entry name" value="ABC_transporter-like_CS"/>
</dbReference>
<evidence type="ECO:0000256" key="1">
    <source>
        <dbReference type="ARBA" id="ARBA00005417"/>
    </source>
</evidence>
<dbReference type="PANTHER" id="PTHR43776:SF7">
    <property type="entry name" value="D,D-DIPEPTIDE TRANSPORT ATP-BINDING PROTEIN DDPF-RELATED"/>
    <property type="match status" value="1"/>
</dbReference>
<comment type="similarity">
    <text evidence="1">Belongs to the ABC transporter superfamily.</text>
</comment>
<evidence type="ECO:0000259" key="5">
    <source>
        <dbReference type="PROSITE" id="PS50893"/>
    </source>
</evidence>
<dbReference type="GO" id="GO:0015833">
    <property type="term" value="P:peptide transport"/>
    <property type="evidence" value="ECO:0007669"/>
    <property type="project" value="InterPro"/>
</dbReference>
<evidence type="ECO:0000256" key="2">
    <source>
        <dbReference type="ARBA" id="ARBA00022448"/>
    </source>
</evidence>
<sequence length="541" mass="57331">MTGPTPSTAALSVRDLTVAYAGHGRALDSVDLDLAEGATTAVVGESGSGKTTLLRALVGLTPPGARVHVGALTLRNAAGDEVSARPDDLRGRLVGVVPQDPTRALDPLRRIGAHFRELHRHFHGVRSRTESAELTVAALEQVGISEPGRRLVQLPHELSGGQLQRVLIALALVPEPRILLADEPTSNLDATVQRTLLDLLARLQDERGLTLAMVTHDVAVAHERADQVVVLQRGRVVEHGPARAVIGAPSHAYTSTLVRAARDEVAPVPVPAGAPVVLAATGLRATYGGRSGERVVLDDVSLEVRRGTAVAVVGESGAGKTTLLRIVAGLVRPDAGRVEVGGLRLTGAPATREVARKVQLLGQNPARSLDPRLRIDQVLAEPLMAQRTHDRAEVRRRTGALLERVGLDAALLRRRPTELSGGQLQRVALARALTLEPELLVLDEPVSALDAASRGTVLRLLAELQRDLGVAYLLVSHDLAMVRSSAHEVLVLDAGRIVERGRPAELLAHPRHPRTAALVASVPRLPAAGATPRPLPVPNRP</sequence>
<organism evidence="6 7">
    <name type="scientific">Nocardioides zeae</name>
    <dbReference type="NCBI Taxonomy" id="1457234"/>
    <lineage>
        <taxon>Bacteria</taxon>
        <taxon>Bacillati</taxon>
        <taxon>Actinomycetota</taxon>
        <taxon>Actinomycetes</taxon>
        <taxon>Propionibacteriales</taxon>
        <taxon>Nocardioidaceae</taxon>
        <taxon>Nocardioides</taxon>
    </lineage>
</organism>
<dbReference type="GO" id="GO:0005524">
    <property type="term" value="F:ATP binding"/>
    <property type="evidence" value="ECO:0007669"/>
    <property type="project" value="UniProtKB-KW"/>
</dbReference>
<proteinExistence type="inferred from homology"/>
<dbReference type="InterPro" id="IPR003439">
    <property type="entry name" value="ABC_transporter-like_ATP-bd"/>
</dbReference>
<feature type="domain" description="ABC transporter" evidence="5">
    <location>
        <begin position="278"/>
        <end position="519"/>
    </location>
</feature>
<dbReference type="AlphaFoldDB" id="A0AAJ1TVG2"/>
<dbReference type="GO" id="GO:0055085">
    <property type="term" value="P:transmembrane transport"/>
    <property type="evidence" value="ECO:0007669"/>
    <property type="project" value="UniProtKB-ARBA"/>
</dbReference>
<dbReference type="InterPro" id="IPR013563">
    <property type="entry name" value="Oligopep_ABC_C"/>
</dbReference>
<reference evidence="6" key="1">
    <citation type="submission" date="2023-07" db="EMBL/GenBank/DDBJ databases">
        <title>Functional and genomic diversity of the sorghum phyllosphere microbiome.</title>
        <authorList>
            <person name="Shade A."/>
        </authorList>
    </citation>
    <scope>NUCLEOTIDE SEQUENCE</scope>
    <source>
        <strain evidence="6">SORGH_AS_1067</strain>
    </source>
</reference>
<dbReference type="Pfam" id="PF08352">
    <property type="entry name" value="oligo_HPY"/>
    <property type="match status" value="2"/>
</dbReference>
<dbReference type="InterPro" id="IPR027417">
    <property type="entry name" value="P-loop_NTPase"/>
</dbReference>
<evidence type="ECO:0000313" key="6">
    <source>
        <dbReference type="EMBL" id="MDQ1103000.1"/>
    </source>
</evidence>
<evidence type="ECO:0000256" key="3">
    <source>
        <dbReference type="ARBA" id="ARBA00022741"/>
    </source>
</evidence>
<dbReference type="RefSeq" id="WP_307198448.1">
    <property type="nucleotide sequence ID" value="NZ_JAUTAN010000001.1"/>
</dbReference>
<gene>
    <name evidence="6" type="ORF">QE405_000284</name>
</gene>
<dbReference type="Gene3D" id="3.40.50.300">
    <property type="entry name" value="P-loop containing nucleotide triphosphate hydrolases"/>
    <property type="match status" value="2"/>
</dbReference>
<evidence type="ECO:0000256" key="4">
    <source>
        <dbReference type="ARBA" id="ARBA00022840"/>
    </source>
</evidence>
<dbReference type="InterPro" id="IPR003593">
    <property type="entry name" value="AAA+_ATPase"/>
</dbReference>
<dbReference type="CDD" id="cd03257">
    <property type="entry name" value="ABC_NikE_OppD_transporters"/>
    <property type="match status" value="2"/>
</dbReference>
<name>A0AAJ1TVG2_9ACTN</name>
<dbReference type="PANTHER" id="PTHR43776">
    <property type="entry name" value="TRANSPORT ATP-BINDING PROTEIN"/>
    <property type="match status" value="1"/>
</dbReference>
<dbReference type="PROSITE" id="PS00211">
    <property type="entry name" value="ABC_TRANSPORTER_1"/>
    <property type="match status" value="2"/>
</dbReference>